<dbReference type="Pfam" id="PF12833">
    <property type="entry name" value="HTH_18"/>
    <property type="match status" value="1"/>
</dbReference>
<reference evidence="7" key="1">
    <citation type="submission" date="2017-04" db="EMBL/GenBank/DDBJ databases">
        <title>Function of individual gut microbiota members based on whole genome sequencing of pure cultures obtained from chicken caecum.</title>
        <authorList>
            <person name="Medvecky M."/>
            <person name="Cejkova D."/>
            <person name="Polansky O."/>
            <person name="Karasova D."/>
            <person name="Kubasova T."/>
            <person name="Cizek A."/>
            <person name="Rychlik I."/>
        </authorList>
    </citation>
    <scope>NUCLEOTIDE SEQUENCE [LARGE SCALE GENOMIC DNA]</scope>
    <source>
        <strain evidence="7">An42</strain>
    </source>
</reference>
<sequence length="302" mass="35200">MGILERKIIHERTTLCSHIPYPQFVLPRHKHIEYEIMLFTSGSGKQFVGEGVLDYQQGDIALIGSNVPHLHLCNAKLNPAMSFEPSAGEALQFHPKMFPSELEEVPDYQFIYQLLQKSQYGIRFYDKELFEELRQRFQEIDRYEYTHRIIGLFRILELLSTCKSTKLMSATAYSSTNFAVEANEPVSKIYTYLFNHYKEKITLREIADYVKQNPSALCRYFRQRTDKSIFQCLAEIRVEHACKLLSYSNLSVSQIAYESGYGNVPYFIKQFESITRQTPKEYRISLLQGSENRIKSSTFGAR</sequence>
<dbReference type="Gene3D" id="2.60.120.10">
    <property type="entry name" value="Jelly Rolls"/>
    <property type="match status" value="1"/>
</dbReference>
<keyword evidence="1" id="KW-0805">Transcription regulation</keyword>
<dbReference type="Proteomes" id="UP000195975">
    <property type="component" value="Unassembled WGS sequence"/>
</dbReference>
<evidence type="ECO:0000256" key="1">
    <source>
        <dbReference type="ARBA" id="ARBA00023015"/>
    </source>
</evidence>
<keyword evidence="2" id="KW-0238">DNA-binding</keyword>
<evidence type="ECO:0000256" key="2">
    <source>
        <dbReference type="ARBA" id="ARBA00023125"/>
    </source>
</evidence>
<dbReference type="InterPro" id="IPR003313">
    <property type="entry name" value="AraC-bd"/>
</dbReference>
<proteinExistence type="predicted"/>
<dbReference type="GO" id="GO:0003700">
    <property type="term" value="F:DNA-binding transcription factor activity"/>
    <property type="evidence" value="ECO:0007669"/>
    <property type="project" value="InterPro"/>
</dbReference>
<dbReference type="Pfam" id="PF02311">
    <property type="entry name" value="AraC_binding"/>
    <property type="match status" value="1"/>
</dbReference>
<dbReference type="GeneID" id="93407965"/>
<dbReference type="Gene3D" id="1.10.10.60">
    <property type="entry name" value="Homeodomain-like"/>
    <property type="match status" value="2"/>
</dbReference>
<keyword evidence="3" id="KW-0804">Transcription</keyword>
<organism evidence="6 7">
    <name type="scientific">Parabacteroides johnsonii</name>
    <dbReference type="NCBI Taxonomy" id="387661"/>
    <lineage>
        <taxon>Bacteria</taxon>
        <taxon>Pseudomonadati</taxon>
        <taxon>Bacteroidota</taxon>
        <taxon>Bacteroidia</taxon>
        <taxon>Bacteroidales</taxon>
        <taxon>Tannerellaceae</taxon>
        <taxon>Parabacteroides</taxon>
    </lineage>
</organism>
<dbReference type="PROSITE" id="PS01124">
    <property type="entry name" value="HTH_ARAC_FAMILY_2"/>
    <property type="match status" value="1"/>
</dbReference>
<evidence type="ECO:0000313" key="7">
    <source>
        <dbReference type="Proteomes" id="UP000195975"/>
    </source>
</evidence>
<dbReference type="Proteomes" id="UP001213646">
    <property type="component" value="Unassembled WGS sequence"/>
</dbReference>
<dbReference type="SUPFAM" id="SSF51182">
    <property type="entry name" value="RmlC-like cupins"/>
    <property type="match status" value="1"/>
</dbReference>
<feature type="domain" description="HTH araC/xylS-type" evidence="4">
    <location>
        <begin position="187"/>
        <end position="285"/>
    </location>
</feature>
<dbReference type="PANTHER" id="PTHR43280">
    <property type="entry name" value="ARAC-FAMILY TRANSCRIPTIONAL REGULATOR"/>
    <property type="match status" value="1"/>
</dbReference>
<dbReference type="EMBL" id="JAQPYX010000038">
    <property type="protein sequence ID" value="MDC7148707.1"/>
    <property type="molecule type" value="Genomic_DNA"/>
</dbReference>
<dbReference type="EMBL" id="NFIJ01000009">
    <property type="protein sequence ID" value="OUO05111.1"/>
    <property type="molecule type" value="Genomic_DNA"/>
</dbReference>
<gene>
    <name evidence="6" type="ORF">B5F96_10355</name>
    <name evidence="5" type="ORF">PQG89_04595</name>
</gene>
<dbReference type="AlphaFoldDB" id="A0A9Q5SR95"/>
<evidence type="ECO:0000259" key="4">
    <source>
        <dbReference type="PROSITE" id="PS01124"/>
    </source>
</evidence>
<protein>
    <submittedName>
        <fullName evidence="6">AraC family transcriptional regulator</fullName>
    </submittedName>
</protein>
<dbReference type="PANTHER" id="PTHR43280:SF2">
    <property type="entry name" value="HTH-TYPE TRANSCRIPTIONAL REGULATOR EXSA"/>
    <property type="match status" value="1"/>
</dbReference>
<dbReference type="RefSeq" id="WP_008149501.1">
    <property type="nucleotide sequence ID" value="NZ_CAJLBM010000004.1"/>
</dbReference>
<accession>A0A9Q5SR95</accession>
<dbReference type="InterPro" id="IPR018060">
    <property type="entry name" value="HTH_AraC"/>
</dbReference>
<dbReference type="GO" id="GO:0043565">
    <property type="term" value="F:sequence-specific DNA binding"/>
    <property type="evidence" value="ECO:0007669"/>
    <property type="project" value="InterPro"/>
</dbReference>
<dbReference type="SUPFAM" id="SSF46689">
    <property type="entry name" value="Homeodomain-like"/>
    <property type="match status" value="2"/>
</dbReference>
<dbReference type="InterPro" id="IPR018062">
    <property type="entry name" value="HTH_AraC-typ_CS"/>
</dbReference>
<dbReference type="PROSITE" id="PS00041">
    <property type="entry name" value="HTH_ARAC_FAMILY_1"/>
    <property type="match status" value="1"/>
</dbReference>
<evidence type="ECO:0000313" key="6">
    <source>
        <dbReference type="EMBL" id="OUO05111.1"/>
    </source>
</evidence>
<dbReference type="SMART" id="SM00342">
    <property type="entry name" value="HTH_ARAC"/>
    <property type="match status" value="1"/>
</dbReference>
<dbReference type="InterPro" id="IPR009057">
    <property type="entry name" value="Homeodomain-like_sf"/>
</dbReference>
<evidence type="ECO:0000313" key="5">
    <source>
        <dbReference type="EMBL" id="MDC7148707.1"/>
    </source>
</evidence>
<comment type="caution">
    <text evidence="6">The sequence shown here is derived from an EMBL/GenBank/DDBJ whole genome shotgun (WGS) entry which is preliminary data.</text>
</comment>
<name>A0A9Q5SR95_9BACT</name>
<reference evidence="5" key="3">
    <citation type="submission" date="2023-01" db="EMBL/GenBank/DDBJ databases">
        <title>Exploring GABA producing Bacteroides strains toward improving mental health.</title>
        <authorList>
            <person name="Yousuf B."/>
            <person name="Bouhlel N.E."/>
            <person name="Mottawea W."/>
            <person name="Hammami R."/>
        </authorList>
    </citation>
    <scope>NUCLEOTIDE SEQUENCE</scope>
    <source>
        <strain evidence="5">UO.H1047</strain>
    </source>
</reference>
<dbReference type="InterPro" id="IPR014710">
    <property type="entry name" value="RmlC-like_jellyroll"/>
</dbReference>
<dbReference type="InterPro" id="IPR011051">
    <property type="entry name" value="RmlC_Cupin_sf"/>
</dbReference>
<evidence type="ECO:0000256" key="3">
    <source>
        <dbReference type="ARBA" id="ARBA00023163"/>
    </source>
</evidence>
<reference evidence="6" key="2">
    <citation type="journal article" date="2018" name="BMC Genomics">
        <title>Whole genome sequencing and function prediction of 133 gut anaerobes isolated from chicken caecum in pure cultures.</title>
        <authorList>
            <person name="Medvecky M."/>
            <person name="Cejkova D."/>
            <person name="Polansky O."/>
            <person name="Karasova D."/>
            <person name="Kubasova T."/>
            <person name="Cizek A."/>
            <person name="Rychlik I."/>
        </authorList>
    </citation>
    <scope>NUCLEOTIDE SEQUENCE</scope>
    <source>
        <strain evidence="6">An42</strain>
    </source>
</reference>